<reference evidence="3" key="2">
    <citation type="submission" date="2016-05" db="EMBL/GenBank/DDBJ databases">
        <title>Comparative analysis highlights variable genome content of wheat rusts and divergence of the mating loci.</title>
        <authorList>
            <person name="Cuomo C.A."/>
            <person name="Bakkeren G."/>
            <person name="Szabo L."/>
            <person name="Khalil H."/>
            <person name="Joly D."/>
            <person name="Goldberg J."/>
            <person name="Young S."/>
            <person name="Zeng Q."/>
            <person name="Fellers J."/>
        </authorList>
    </citation>
    <scope>NUCLEOTIDE SEQUENCE [LARGE SCALE GENOMIC DNA]</scope>
    <source>
        <strain evidence="3">1-1 BBBD Race 1</strain>
    </source>
</reference>
<dbReference type="VEuPathDB" id="FungiDB:PTTG_05004"/>
<evidence type="ECO:0000313" key="3">
    <source>
        <dbReference type="EMBL" id="OAV92628.1"/>
    </source>
</evidence>
<evidence type="ECO:0000313" key="5">
    <source>
        <dbReference type="Proteomes" id="UP000005240"/>
    </source>
</evidence>
<evidence type="ECO:0008006" key="6">
    <source>
        <dbReference type="Google" id="ProtNLM"/>
    </source>
</evidence>
<reference evidence="3" key="1">
    <citation type="submission" date="2009-11" db="EMBL/GenBank/DDBJ databases">
        <authorList>
            <consortium name="The Broad Institute Genome Sequencing Platform"/>
            <person name="Ward D."/>
            <person name="Feldgarden M."/>
            <person name="Earl A."/>
            <person name="Young S.K."/>
            <person name="Zeng Q."/>
            <person name="Koehrsen M."/>
            <person name="Alvarado L."/>
            <person name="Berlin A."/>
            <person name="Bochicchio J."/>
            <person name="Borenstein D."/>
            <person name="Chapman S.B."/>
            <person name="Chen Z."/>
            <person name="Engels R."/>
            <person name="Freedman E."/>
            <person name="Gellesch M."/>
            <person name="Goldberg J."/>
            <person name="Griggs A."/>
            <person name="Gujja S."/>
            <person name="Heilman E."/>
            <person name="Heiman D."/>
            <person name="Hepburn T."/>
            <person name="Howarth C."/>
            <person name="Jen D."/>
            <person name="Larson L."/>
            <person name="Lewis B."/>
            <person name="Mehta T."/>
            <person name="Park D."/>
            <person name="Pearson M."/>
            <person name="Roberts A."/>
            <person name="Saif S."/>
            <person name="Shea T."/>
            <person name="Shenoy N."/>
            <person name="Sisk P."/>
            <person name="Stolte C."/>
            <person name="Sykes S."/>
            <person name="Thomson T."/>
            <person name="Walk T."/>
            <person name="White J."/>
            <person name="Yandava C."/>
            <person name="Izard J."/>
            <person name="Baranova O.V."/>
            <person name="Blanton J.M."/>
            <person name="Tanner A.C."/>
            <person name="Dewhirst F.E."/>
            <person name="Haas B."/>
            <person name="Nusbaum C."/>
            <person name="Birren B."/>
        </authorList>
    </citation>
    <scope>NUCLEOTIDE SEQUENCE [LARGE SCALE GENOMIC DNA]</scope>
    <source>
        <strain evidence="3">1-1 BBBD Race 1</strain>
    </source>
</reference>
<organism evidence="3">
    <name type="scientific">Puccinia triticina (isolate 1-1 / race 1 (BBBD))</name>
    <name type="common">Brown leaf rust fungus</name>
    <dbReference type="NCBI Taxonomy" id="630390"/>
    <lineage>
        <taxon>Eukaryota</taxon>
        <taxon>Fungi</taxon>
        <taxon>Dikarya</taxon>
        <taxon>Basidiomycota</taxon>
        <taxon>Pucciniomycotina</taxon>
        <taxon>Pucciniomycetes</taxon>
        <taxon>Pucciniales</taxon>
        <taxon>Pucciniaceae</taxon>
        <taxon>Puccinia</taxon>
    </lineage>
</organism>
<feature type="signal peptide" evidence="2">
    <location>
        <begin position="1"/>
        <end position="19"/>
    </location>
</feature>
<sequence length="168" mass="18369">MKTFLVLMVAMIVSGPAFARKLAPVIVSPKVKKVLLDDDYKVAVEEEAINPIKACLRYDKDLRPTIPELLKDEFLLGSLAPTAARSTVNADGGMTLQPGMFELVIHKSWDWYARKTGNGGRLTEAQKKKFLAVSLPAFLSRPAAAADPDRPDGSFSFADDDDDDDGSR</sequence>
<accession>A0A0C4EW14</accession>
<proteinExistence type="predicted"/>
<gene>
    <name evidence="3" type="ORF">PTTG_05004</name>
</gene>
<dbReference type="OrthoDB" id="20524at2759"/>
<evidence type="ECO:0000256" key="1">
    <source>
        <dbReference type="SAM" id="MobiDB-lite"/>
    </source>
</evidence>
<feature type="chain" id="PRO_5009386202" description="AGC-kinase C-terminal domain-containing protein" evidence="2">
    <location>
        <begin position="20"/>
        <end position="168"/>
    </location>
</feature>
<keyword evidence="5" id="KW-1185">Reference proteome</keyword>
<evidence type="ECO:0000256" key="2">
    <source>
        <dbReference type="SAM" id="SignalP"/>
    </source>
</evidence>
<dbReference type="EnsemblFungi" id="PTTG_05004-t43_2">
    <property type="protein sequence ID" value="PTTG_05004-t43_2-p1"/>
    <property type="gene ID" value="PTTG_05004"/>
</dbReference>
<dbReference type="STRING" id="630390.A0A0C4EW14"/>
<evidence type="ECO:0000313" key="4">
    <source>
        <dbReference type="EnsemblFungi" id="PTTG_05004-t43_2-p1"/>
    </source>
</evidence>
<feature type="compositionally biased region" description="Acidic residues" evidence="1">
    <location>
        <begin position="158"/>
        <end position="168"/>
    </location>
</feature>
<name>A0A0C4EW14_PUCT1</name>
<dbReference type="Proteomes" id="UP000005240">
    <property type="component" value="Unassembled WGS sequence"/>
</dbReference>
<reference evidence="4 5" key="3">
    <citation type="journal article" date="2017" name="G3 (Bethesda)">
        <title>Comparative analysis highlights variable genome content of wheat rusts and divergence of the mating loci.</title>
        <authorList>
            <person name="Cuomo C.A."/>
            <person name="Bakkeren G."/>
            <person name="Khalil H.B."/>
            <person name="Panwar V."/>
            <person name="Joly D."/>
            <person name="Linning R."/>
            <person name="Sakthikumar S."/>
            <person name="Song X."/>
            <person name="Adiconis X."/>
            <person name="Fan L."/>
            <person name="Goldberg J.M."/>
            <person name="Levin J.Z."/>
            <person name="Young S."/>
            <person name="Zeng Q."/>
            <person name="Anikster Y."/>
            <person name="Bruce M."/>
            <person name="Wang M."/>
            <person name="Yin C."/>
            <person name="McCallum B."/>
            <person name="Szabo L.J."/>
            <person name="Hulbert S."/>
            <person name="Chen X."/>
            <person name="Fellers J.P."/>
        </authorList>
    </citation>
    <scope>NUCLEOTIDE SEQUENCE</scope>
    <source>
        <strain evidence="4">isolate 1-1 / race 1 (BBBD)</strain>
        <strain evidence="5">Isolate 1-1 / race 1 (BBBD)</strain>
    </source>
</reference>
<keyword evidence="2" id="KW-0732">Signal</keyword>
<protein>
    <recommendedName>
        <fullName evidence="6">AGC-kinase C-terminal domain-containing protein</fullName>
    </recommendedName>
</protein>
<reference evidence="4" key="4">
    <citation type="submission" date="2025-05" db="UniProtKB">
        <authorList>
            <consortium name="EnsemblFungi"/>
        </authorList>
    </citation>
    <scope>IDENTIFICATION</scope>
    <source>
        <strain evidence="4">isolate 1-1 / race 1 (BBBD)</strain>
    </source>
</reference>
<feature type="region of interest" description="Disordered" evidence="1">
    <location>
        <begin position="143"/>
        <end position="168"/>
    </location>
</feature>
<dbReference type="AlphaFoldDB" id="A0A0C4EW14"/>
<dbReference type="EMBL" id="ADAS02000061">
    <property type="protein sequence ID" value="OAV92628.1"/>
    <property type="molecule type" value="Genomic_DNA"/>
</dbReference>